<dbReference type="InterPro" id="IPR038791">
    <property type="entry name" value="Cfap97/Hemingway"/>
</dbReference>
<sequence length="240" mass="26978">MSRRDSPVDTLLPTDYSAGDSNKMNPKTCQEENNNDIEQLSKDLSAMGCIVDAVKKPNICIEHCIHEESDSEDQNDTVINNDEDGYSDEFEDDKSDDEGIKEIDLEDEREPEDDMKRTMTLIKSQSSTSTNKPPRSVAGSVRSSSYGSLPVPKTNRINMSFTNDRLREIERHNHILLNKIISARNVRKSSIPPHGAPAGIKPVPAAAVMRRNAQRKIDHDNMILLKKLQRTKSSSCSLRR</sequence>
<feature type="compositionally biased region" description="Polar residues" evidence="2">
    <location>
        <begin position="19"/>
        <end position="30"/>
    </location>
</feature>
<dbReference type="PANTHER" id="PTHR23035:SF1">
    <property type="entry name" value="CILIA- AND FLAGELLA-ASSOCIATED PROTEIN 97"/>
    <property type="match status" value="1"/>
</dbReference>
<keyword evidence="4" id="KW-1185">Reference proteome</keyword>
<proteinExistence type="inferred from homology"/>
<evidence type="ECO:0000256" key="2">
    <source>
        <dbReference type="SAM" id="MobiDB-lite"/>
    </source>
</evidence>
<evidence type="ECO:0008006" key="5">
    <source>
        <dbReference type="Google" id="ProtNLM"/>
    </source>
</evidence>
<evidence type="ECO:0000313" key="4">
    <source>
        <dbReference type="Proteomes" id="UP000823941"/>
    </source>
</evidence>
<name>A0ABQ7QHP7_PLUXY</name>
<evidence type="ECO:0000256" key="1">
    <source>
        <dbReference type="ARBA" id="ARBA00008315"/>
    </source>
</evidence>
<reference evidence="3 4" key="1">
    <citation type="submission" date="2021-06" db="EMBL/GenBank/DDBJ databases">
        <title>A haploid diamondback moth (Plutella xylostella L.) genome assembly resolves 31 chromosomes and identifies a diamide resistance mutation.</title>
        <authorList>
            <person name="Ward C.M."/>
            <person name="Perry K.D."/>
            <person name="Baker G."/>
            <person name="Powis K."/>
            <person name="Heckel D.G."/>
            <person name="Baxter S.W."/>
        </authorList>
    </citation>
    <scope>NUCLEOTIDE SEQUENCE [LARGE SCALE GENOMIC DNA]</scope>
    <source>
        <strain evidence="3 4">LV</strain>
        <tissue evidence="3">Single pupa</tissue>
    </source>
</reference>
<accession>A0ABQ7QHP7</accession>
<comment type="caution">
    <text evidence="3">The sequence shown here is derived from an EMBL/GenBank/DDBJ whole genome shotgun (WGS) entry which is preliminary data.</text>
</comment>
<dbReference type="PANTHER" id="PTHR23035">
    <property type="entry name" value="CILIA- AND FLAGELLA-ASSOCIATED PROTEIN 97-RELATED"/>
    <property type="match status" value="1"/>
</dbReference>
<dbReference type="EMBL" id="JAHIBW010000014">
    <property type="protein sequence ID" value="KAG7304747.1"/>
    <property type="molecule type" value="Genomic_DNA"/>
</dbReference>
<comment type="similarity">
    <text evidence="1">Belongs to the CFAP97 family.</text>
</comment>
<feature type="region of interest" description="Disordered" evidence="2">
    <location>
        <begin position="1"/>
        <end position="30"/>
    </location>
</feature>
<organism evidence="3 4">
    <name type="scientific">Plutella xylostella</name>
    <name type="common">Diamondback moth</name>
    <name type="synonym">Plutella maculipennis</name>
    <dbReference type="NCBI Taxonomy" id="51655"/>
    <lineage>
        <taxon>Eukaryota</taxon>
        <taxon>Metazoa</taxon>
        <taxon>Ecdysozoa</taxon>
        <taxon>Arthropoda</taxon>
        <taxon>Hexapoda</taxon>
        <taxon>Insecta</taxon>
        <taxon>Pterygota</taxon>
        <taxon>Neoptera</taxon>
        <taxon>Endopterygota</taxon>
        <taxon>Lepidoptera</taxon>
        <taxon>Glossata</taxon>
        <taxon>Ditrysia</taxon>
        <taxon>Yponomeutoidea</taxon>
        <taxon>Plutellidae</taxon>
        <taxon>Plutella</taxon>
    </lineage>
</organism>
<feature type="compositionally biased region" description="Polar residues" evidence="2">
    <location>
        <begin position="121"/>
        <end position="133"/>
    </location>
</feature>
<gene>
    <name evidence="3" type="ORF">JYU34_010100</name>
</gene>
<evidence type="ECO:0000313" key="3">
    <source>
        <dbReference type="EMBL" id="KAG7304747.1"/>
    </source>
</evidence>
<feature type="compositionally biased region" description="Acidic residues" evidence="2">
    <location>
        <begin position="104"/>
        <end position="113"/>
    </location>
</feature>
<feature type="region of interest" description="Disordered" evidence="2">
    <location>
        <begin position="68"/>
        <end position="151"/>
    </location>
</feature>
<feature type="compositionally biased region" description="Acidic residues" evidence="2">
    <location>
        <begin position="69"/>
        <end position="96"/>
    </location>
</feature>
<protein>
    <recommendedName>
        <fullName evidence="5">Cilia- and flagella-associated protein 97</fullName>
    </recommendedName>
</protein>
<dbReference type="Proteomes" id="UP000823941">
    <property type="component" value="Chromosome 14"/>
</dbReference>
<dbReference type="Pfam" id="PF13879">
    <property type="entry name" value="Hmw_CFAP97"/>
    <property type="match status" value="1"/>
</dbReference>
<dbReference type="InterPro" id="IPR029488">
    <property type="entry name" value="Hmw/CFAP97"/>
</dbReference>